<accession>A0AAV3M1I2</accession>
<dbReference type="AlphaFoldDB" id="A0AAV3M1I2"/>
<name>A0AAV3M1I2_9GAMM</name>
<dbReference type="Proteomes" id="UP000022311">
    <property type="component" value="Unassembled WGS sequence"/>
</dbReference>
<gene>
    <name evidence="1" type="ORF">HMPREF1563_2870</name>
</gene>
<organism evidence="1 2">
    <name type="scientific">Providencia alcalifaciens 205/92</name>
    <dbReference type="NCBI Taxonomy" id="1256988"/>
    <lineage>
        <taxon>Bacteria</taxon>
        <taxon>Pseudomonadati</taxon>
        <taxon>Pseudomonadota</taxon>
        <taxon>Gammaproteobacteria</taxon>
        <taxon>Enterobacterales</taxon>
        <taxon>Morganellaceae</taxon>
        <taxon>Providencia</taxon>
    </lineage>
</organism>
<reference evidence="1 2" key="1">
    <citation type="submission" date="2014-01" db="EMBL/GenBank/DDBJ databases">
        <authorList>
            <person name="Durkin A.S."/>
            <person name="McCorrison J."/>
            <person name="Torralba M."/>
            <person name="Gillis M."/>
            <person name="Haft D.H."/>
            <person name="Methe B."/>
            <person name="Sutton G."/>
            <person name="Nelson K.E."/>
        </authorList>
    </citation>
    <scope>NUCLEOTIDE SEQUENCE [LARGE SCALE GENOMIC DNA]</scope>
    <source>
        <strain evidence="1 2">205/92</strain>
    </source>
</reference>
<sequence length="39" mass="4141">MLLPSMGLCASVLFGISIAHIFFTGDKFDSVINPLSKAV</sequence>
<comment type="caution">
    <text evidence="1">The sequence shown here is derived from an EMBL/GenBank/DDBJ whole genome shotgun (WGS) entry which is preliminary data.</text>
</comment>
<evidence type="ECO:0000313" key="2">
    <source>
        <dbReference type="Proteomes" id="UP000022311"/>
    </source>
</evidence>
<proteinExistence type="predicted"/>
<protein>
    <submittedName>
        <fullName evidence="1">Uncharacterized protein</fullName>
    </submittedName>
</protein>
<dbReference type="EMBL" id="JALD01000069">
    <property type="protein sequence ID" value="EUD09671.1"/>
    <property type="molecule type" value="Genomic_DNA"/>
</dbReference>
<evidence type="ECO:0000313" key="1">
    <source>
        <dbReference type="EMBL" id="EUD09671.1"/>
    </source>
</evidence>